<dbReference type="SMART" id="SM01360">
    <property type="entry name" value="A2M"/>
    <property type="match status" value="1"/>
</dbReference>
<sequence length="167" mass="18209">MTYPDDITKWDAFAIAMSGRKQSGMEQLSIRSFKTLSATLAIPAFAVNGDAILAIGKALNYASDSGTVSRSFFVNNKLLKRASANLKNAIIDSADVVVNTTDSIQFRYTIEKEGYMDGEERKTPVIERGTEETTGTFATLRNDTAFTYSPVYHSPLIVHASSAILPV</sequence>
<protein>
    <recommendedName>
        <fullName evidence="1">Alpha-2-macroglobulin domain-containing protein</fullName>
    </recommendedName>
</protein>
<dbReference type="AlphaFoldDB" id="A0A5C6LP38"/>
<dbReference type="GO" id="GO:0004866">
    <property type="term" value="F:endopeptidase inhibitor activity"/>
    <property type="evidence" value="ECO:0007669"/>
    <property type="project" value="InterPro"/>
</dbReference>
<proteinExistence type="predicted"/>
<dbReference type="OrthoDB" id="9767116at2"/>
<gene>
    <name evidence="2" type="ORF">FEF09_22130</name>
</gene>
<dbReference type="EMBL" id="VOHS01000030">
    <property type="protein sequence ID" value="TWV97362.1"/>
    <property type="molecule type" value="Genomic_DNA"/>
</dbReference>
<name>A0A5C6LP38_9BACT</name>
<evidence type="ECO:0000313" key="2">
    <source>
        <dbReference type="EMBL" id="TWV97362.1"/>
    </source>
</evidence>
<reference evidence="2 3" key="1">
    <citation type="submission" date="2019-08" db="EMBL/GenBank/DDBJ databases">
        <title>Whole genome sequencing of chitin degrading bacteria Chitinophaga pinensis YS16.</title>
        <authorList>
            <person name="Singh R.P."/>
            <person name="Manchanda G."/>
            <person name="Maurya I.K."/>
            <person name="Joshi N.K."/>
            <person name="Srivastava A.K."/>
        </authorList>
    </citation>
    <scope>NUCLEOTIDE SEQUENCE [LARGE SCALE GENOMIC DNA]</scope>
    <source>
        <strain evidence="2 3">YS-16</strain>
    </source>
</reference>
<comment type="caution">
    <text evidence="2">The sequence shown here is derived from an EMBL/GenBank/DDBJ whole genome shotgun (WGS) entry which is preliminary data.</text>
</comment>
<evidence type="ECO:0000313" key="3">
    <source>
        <dbReference type="Proteomes" id="UP000318815"/>
    </source>
</evidence>
<organism evidence="2 3">
    <name type="scientific">Chitinophaga pinensis</name>
    <dbReference type="NCBI Taxonomy" id="79329"/>
    <lineage>
        <taxon>Bacteria</taxon>
        <taxon>Pseudomonadati</taxon>
        <taxon>Bacteroidota</taxon>
        <taxon>Chitinophagia</taxon>
        <taxon>Chitinophagales</taxon>
        <taxon>Chitinophagaceae</taxon>
        <taxon>Chitinophaga</taxon>
    </lineage>
</organism>
<accession>A0A5C6LP38</accession>
<dbReference type="Proteomes" id="UP000318815">
    <property type="component" value="Unassembled WGS sequence"/>
</dbReference>
<dbReference type="Pfam" id="PF00207">
    <property type="entry name" value="A2M"/>
    <property type="match status" value="1"/>
</dbReference>
<feature type="domain" description="Alpha-2-macroglobulin" evidence="1">
    <location>
        <begin position="2"/>
        <end position="72"/>
    </location>
</feature>
<dbReference type="InterPro" id="IPR001599">
    <property type="entry name" value="Macroglobln_a2"/>
</dbReference>
<keyword evidence="3" id="KW-1185">Reference proteome</keyword>
<evidence type="ECO:0000259" key="1">
    <source>
        <dbReference type="SMART" id="SM01360"/>
    </source>
</evidence>